<evidence type="ECO:0000313" key="1">
    <source>
        <dbReference type="EMBL" id="XDU70847.1"/>
    </source>
</evidence>
<proteinExistence type="predicted"/>
<dbReference type="AlphaFoldDB" id="A0AB39VL13"/>
<accession>A0AB39VL13</accession>
<dbReference type="RefSeq" id="WP_369788291.1">
    <property type="nucleotide sequence ID" value="NZ_CP165628.1"/>
</dbReference>
<reference evidence="1" key="1">
    <citation type="submission" date="2024-07" db="EMBL/GenBank/DDBJ databases">
        <authorList>
            <person name="Biller S.J."/>
        </authorList>
    </citation>
    <scope>NUCLEOTIDE SEQUENCE</scope>
    <source>
        <strain evidence="1">WC2420</strain>
    </source>
</reference>
<gene>
    <name evidence="1" type="ORF">AB3G37_14850</name>
</gene>
<name>A0AB39VL13_9GAMM</name>
<dbReference type="EMBL" id="CP165628">
    <property type="protein sequence ID" value="XDU70847.1"/>
    <property type="molecule type" value="Genomic_DNA"/>
</dbReference>
<protein>
    <submittedName>
        <fullName evidence="1">Uncharacterized protein</fullName>
    </submittedName>
</protein>
<organism evidence="1">
    <name type="scientific">Rouxiella sp. WC2420</name>
    <dbReference type="NCBI Taxonomy" id="3234145"/>
    <lineage>
        <taxon>Bacteria</taxon>
        <taxon>Pseudomonadati</taxon>
        <taxon>Pseudomonadota</taxon>
        <taxon>Gammaproteobacteria</taxon>
        <taxon>Enterobacterales</taxon>
        <taxon>Yersiniaceae</taxon>
        <taxon>Rouxiella</taxon>
    </lineage>
</organism>
<sequence length="95" mass="10575">MYLKGDVSIDFLGVGKNVDYPELYIVIDDNSIYKMSDPASVYGLALAYDSPEMATQLSQIPVNLTGYAEATQSEIEEAMLNYVKDNIFTSVTLYE</sequence>